<keyword evidence="2" id="KW-1185">Reference proteome</keyword>
<dbReference type="Gene3D" id="3.40.50.720">
    <property type="entry name" value="NAD(P)-binding Rossmann-like Domain"/>
    <property type="match status" value="1"/>
</dbReference>
<gene>
    <name evidence="1" type="ORF">SAMN05216252_12764</name>
</gene>
<dbReference type="Proteomes" id="UP000198280">
    <property type="component" value="Unassembled WGS sequence"/>
</dbReference>
<dbReference type="PANTHER" id="PTHR43796">
    <property type="entry name" value="CARBOXYNORSPERMIDINE SYNTHASE"/>
    <property type="match status" value="1"/>
</dbReference>
<evidence type="ECO:0008006" key="3">
    <source>
        <dbReference type="Google" id="ProtNLM"/>
    </source>
</evidence>
<evidence type="ECO:0000313" key="2">
    <source>
        <dbReference type="Proteomes" id="UP000198280"/>
    </source>
</evidence>
<name>A0A239MVU9_9ACTN</name>
<dbReference type="InterPro" id="IPR036291">
    <property type="entry name" value="NAD(P)-bd_dom_sf"/>
</dbReference>
<accession>A0A239MVU9</accession>
<dbReference type="RefSeq" id="WP_089228015.1">
    <property type="nucleotide sequence ID" value="NZ_FZOF01000027.1"/>
</dbReference>
<dbReference type="AlphaFoldDB" id="A0A239MVU9"/>
<protein>
    <recommendedName>
        <fullName evidence="3">Saccharopine dehydrogenase</fullName>
    </recommendedName>
</protein>
<dbReference type="PANTHER" id="PTHR43796:SF2">
    <property type="entry name" value="CARBOXYNORSPERMIDINE SYNTHASE"/>
    <property type="match status" value="1"/>
</dbReference>
<dbReference type="EMBL" id="FZOF01000027">
    <property type="protein sequence ID" value="SNT45989.1"/>
    <property type="molecule type" value="Genomic_DNA"/>
</dbReference>
<dbReference type="SUPFAM" id="SSF51735">
    <property type="entry name" value="NAD(P)-binding Rossmann-fold domains"/>
    <property type="match status" value="1"/>
</dbReference>
<reference evidence="1 2" key="1">
    <citation type="submission" date="2017-06" db="EMBL/GenBank/DDBJ databases">
        <authorList>
            <person name="Kim H.J."/>
            <person name="Triplett B.A."/>
        </authorList>
    </citation>
    <scope>NUCLEOTIDE SEQUENCE [LARGE SCALE GENOMIC DNA]</scope>
    <source>
        <strain evidence="1 2">CGMCC 4.1858</strain>
    </source>
</reference>
<evidence type="ECO:0000313" key="1">
    <source>
        <dbReference type="EMBL" id="SNT45989.1"/>
    </source>
</evidence>
<sequence>MKRVLVVGGYGLVGGWVVRLLCSTWDDVEVVIGGRRPEEGETLAEECGATVAHIDTTDAETGLASLGPVDLVVAAVQDPDDDLLRAVLRAGIAHIGLVRKADNLGPTAILAADLARRPAMVMGHWQAGAATFAALATAREFGRVERVELSALFDSADPAGQMSAADSASFFTRALMRADGHWRWVAPGDSVRTVRRAGRDPFDAQPMGVLDVPAVVAATGATHVRFDIGLGESAGTTAGGAASHEIYVDMWGQDVHGRPLARRTTISDGRGQAHLTALGALIGVERVLGLDGGEQLPAGLTMPERVIDPSHAVDRLRQFGVTVTTESLPSWRSPV</sequence>
<proteinExistence type="predicted"/>
<dbReference type="OrthoDB" id="3518805at2"/>
<organism evidence="1 2">
    <name type="scientific">Actinacidiphila glaucinigra</name>
    <dbReference type="NCBI Taxonomy" id="235986"/>
    <lineage>
        <taxon>Bacteria</taxon>
        <taxon>Bacillati</taxon>
        <taxon>Actinomycetota</taxon>
        <taxon>Actinomycetes</taxon>
        <taxon>Kitasatosporales</taxon>
        <taxon>Streptomycetaceae</taxon>
        <taxon>Actinacidiphila</taxon>
    </lineage>
</organism>